<sequence>MKPIRFIFSHQSLVAENLHQSHCPSSSPRACRRSSTKTPPSSSPKFCEATNIKIPTTRGGGRRGPWSAYVPPDF</sequence>
<evidence type="ECO:0000256" key="1">
    <source>
        <dbReference type="SAM" id="MobiDB-lite"/>
    </source>
</evidence>
<feature type="compositionally biased region" description="Low complexity" evidence="1">
    <location>
        <begin position="36"/>
        <end position="45"/>
    </location>
</feature>
<keyword evidence="3" id="KW-1185">Reference proteome</keyword>
<proteinExistence type="predicted"/>
<reference evidence="3" key="1">
    <citation type="submission" date="2013-01" db="EMBL/GenBank/DDBJ databases">
        <title>Draft Genome Sequence of a Mulberry Tree, Morus notabilis C.K. Schneid.</title>
        <authorList>
            <person name="He N."/>
            <person name="Zhao S."/>
        </authorList>
    </citation>
    <scope>NUCLEOTIDE SEQUENCE</scope>
</reference>
<accession>W9QY73</accession>
<evidence type="ECO:0000313" key="3">
    <source>
        <dbReference type="Proteomes" id="UP000030645"/>
    </source>
</evidence>
<gene>
    <name evidence="2" type="ORF">L484_021138</name>
</gene>
<protein>
    <submittedName>
        <fullName evidence="2">Uncharacterized protein</fullName>
    </submittedName>
</protein>
<dbReference type="EMBL" id="KE344017">
    <property type="protein sequence ID" value="EXB50911.1"/>
    <property type="molecule type" value="Genomic_DNA"/>
</dbReference>
<organism evidence="2 3">
    <name type="scientific">Morus notabilis</name>
    <dbReference type="NCBI Taxonomy" id="981085"/>
    <lineage>
        <taxon>Eukaryota</taxon>
        <taxon>Viridiplantae</taxon>
        <taxon>Streptophyta</taxon>
        <taxon>Embryophyta</taxon>
        <taxon>Tracheophyta</taxon>
        <taxon>Spermatophyta</taxon>
        <taxon>Magnoliopsida</taxon>
        <taxon>eudicotyledons</taxon>
        <taxon>Gunneridae</taxon>
        <taxon>Pentapetalae</taxon>
        <taxon>rosids</taxon>
        <taxon>fabids</taxon>
        <taxon>Rosales</taxon>
        <taxon>Moraceae</taxon>
        <taxon>Moreae</taxon>
        <taxon>Morus</taxon>
    </lineage>
</organism>
<name>W9QY73_9ROSA</name>
<feature type="region of interest" description="Disordered" evidence="1">
    <location>
        <begin position="18"/>
        <end position="74"/>
    </location>
</feature>
<dbReference type="AlphaFoldDB" id="W9QY73"/>
<dbReference type="Proteomes" id="UP000030645">
    <property type="component" value="Unassembled WGS sequence"/>
</dbReference>
<evidence type="ECO:0000313" key="2">
    <source>
        <dbReference type="EMBL" id="EXB50911.1"/>
    </source>
</evidence>